<keyword evidence="7" id="KW-1185">Reference proteome</keyword>
<evidence type="ECO:0000259" key="6">
    <source>
        <dbReference type="Pfam" id="PF00782"/>
    </source>
</evidence>
<dbReference type="AlphaFoldDB" id="A0A914WI71"/>
<evidence type="ECO:0000256" key="4">
    <source>
        <dbReference type="ARBA" id="ARBA00022912"/>
    </source>
</evidence>
<dbReference type="PANTHER" id="PTHR10159">
    <property type="entry name" value="DUAL SPECIFICITY PROTEIN PHOSPHATASE"/>
    <property type="match status" value="1"/>
</dbReference>
<feature type="compositionally biased region" description="Polar residues" evidence="5">
    <location>
        <begin position="95"/>
        <end position="108"/>
    </location>
</feature>
<evidence type="ECO:0000256" key="2">
    <source>
        <dbReference type="ARBA" id="ARBA00013064"/>
    </source>
</evidence>
<dbReference type="Pfam" id="PF00782">
    <property type="entry name" value="DSPc"/>
    <property type="match status" value="1"/>
</dbReference>
<feature type="region of interest" description="Disordered" evidence="5">
    <location>
        <begin position="1"/>
        <end position="23"/>
    </location>
</feature>
<dbReference type="GO" id="GO:0004725">
    <property type="term" value="F:protein tyrosine phosphatase activity"/>
    <property type="evidence" value="ECO:0007669"/>
    <property type="project" value="UniProtKB-EC"/>
</dbReference>
<reference evidence="8" key="1">
    <citation type="submission" date="2022-11" db="UniProtKB">
        <authorList>
            <consortium name="WormBaseParasite"/>
        </authorList>
    </citation>
    <scope>IDENTIFICATION</scope>
</reference>
<comment type="similarity">
    <text evidence="1">Belongs to the protein-tyrosine phosphatase family. Non-receptor class dual specificity subfamily.</text>
</comment>
<dbReference type="CDD" id="cd14498">
    <property type="entry name" value="DSP"/>
    <property type="match status" value="1"/>
</dbReference>
<evidence type="ECO:0000256" key="1">
    <source>
        <dbReference type="ARBA" id="ARBA00008601"/>
    </source>
</evidence>
<evidence type="ECO:0000313" key="7">
    <source>
        <dbReference type="Proteomes" id="UP000887566"/>
    </source>
</evidence>
<protein>
    <recommendedName>
        <fullName evidence="2">protein-tyrosine-phosphatase</fullName>
        <ecNumber evidence="2">3.1.3.48</ecNumber>
    </recommendedName>
</protein>
<dbReference type="PANTHER" id="PTHR10159:SF519">
    <property type="entry name" value="DUAL SPECIFICITY PROTEIN PHOSPHATASE MPK3"/>
    <property type="match status" value="1"/>
</dbReference>
<organism evidence="7 8">
    <name type="scientific">Plectus sambesii</name>
    <dbReference type="NCBI Taxonomy" id="2011161"/>
    <lineage>
        <taxon>Eukaryota</taxon>
        <taxon>Metazoa</taxon>
        <taxon>Ecdysozoa</taxon>
        <taxon>Nematoda</taxon>
        <taxon>Chromadorea</taxon>
        <taxon>Plectida</taxon>
        <taxon>Plectina</taxon>
        <taxon>Plectoidea</taxon>
        <taxon>Plectidae</taxon>
        <taxon>Plectus</taxon>
    </lineage>
</organism>
<evidence type="ECO:0000256" key="5">
    <source>
        <dbReference type="SAM" id="MobiDB-lite"/>
    </source>
</evidence>
<dbReference type="EC" id="3.1.3.48" evidence="2"/>
<keyword evidence="3" id="KW-0378">Hydrolase</keyword>
<name>A0A914WI71_9BILA</name>
<feature type="region of interest" description="Disordered" evidence="5">
    <location>
        <begin position="95"/>
        <end position="185"/>
    </location>
</feature>
<dbReference type="Gene3D" id="3.90.190.10">
    <property type="entry name" value="Protein tyrosine phosphatase superfamily"/>
    <property type="match status" value="1"/>
</dbReference>
<evidence type="ECO:0000313" key="8">
    <source>
        <dbReference type="WBParaSite" id="PSAMB.scaffold422size51877.g5587.t1"/>
    </source>
</evidence>
<dbReference type="InterPro" id="IPR029021">
    <property type="entry name" value="Prot-tyrosine_phosphatase-like"/>
</dbReference>
<dbReference type="InterPro" id="IPR000340">
    <property type="entry name" value="Dual-sp_phosphatase_cat-dom"/>
</dbReference>
<feature type="domain" description="Dual specificity phosphatase catalytic" evidence="6">
    <location>
        <begin position="238"/>
        <end position="348"/>
    </location>
</feature>
<keyword evidence="4" id="KW-0904">Protein phosphatase</keyword>
<dbReference type="SUPFAM" id="SSF52799">
    <property type="entry name" value="(Phosphotyrosine protein) phosphatases II"/>
    <property type="match status" value="1"/>
</dbReference>
<feature type="region of interest" description="Disordered" evidence="5">
    <location>
        <begin position="356"/>
        <end position="376"/>
    </location>
</feature>
<dbReference type="GO" id="GO:0043409">
    <property type="term" value="P:negative regulation of MAPK cascade"/>
    <property type="evidence" value="ECO:0007669"/>
    <property type="project" value="TreeGrafter"/>
</dbReference>
<evidence type="ECO:0000256" key="3">
    <source>
        <dbReference type="ARBA" id="ARBA00022801"/>
    </source>
</evidence>
<dbReference type="Proteomes" id="UP000887566">
    <property type="component" value="Unplaced"/>
</dbReference>
<feature type="compositionally biased region" description="Polar residues" evidence="5">
    <location>
        <begin position="365"/>
        <end position="376"/>
    </location>
</feature>
<dbReference type="WBParaSite" id="PSAMB.scaffold422size51877.g5587.t1">
    <property type="protein sequence ID" value="PSAMB.scaffold422size51877.g5587.t1"/>
    <property type="gene ID" value="PSAMB.scaffold422size51877.g5587"/>
</dbReference>
<proteinExistence type="inferred from homology"/>
<sequence length="376" mass="42235">MSSDLTSAGRQPMTKKQPPKPMKILARSLTNRSLPLRGVFSDEAVNSPTTSDSGFIDHALVAKFVKRCSQPEPRAIAYFNDHRPASTLSTPSASIMTRRSSQLDSDTANHLKRMSRSATNLRIISSAPGHPKQKREESQKEEEEISSGGEDVTVESPKWFPDDVDAETHRRPRSQTSGRPYTPFEIRTPKTTALYKVLEFLHCGNIESAFNAQLLCRLRIGYLLDATGLDPSKMPRNIRNSLPCMCKAPNSHIRNEMALEIDDSTAPNAVVAVFTEVNRFIMAARAQGKQVLIYSEDGRNSNQALAIQYIMSYHNLPVIKAIAYFETNCMPVRLTNNFRTALALWEKQLREKADKNREESIRALRSNQPTSKNAWN</sequence>
<accession>A0A914WI71</accession>
<dbReference type="GO" id="GO:0005737">
    <property type="term" value="C:cytoplasm"/>
    <property type="evidence" value="ECO:0007669"/>
    <property type="project" value="TreeGrafter"/>
</dbReference>